<feature type="domain" description="RNA polymerase sigma factor 70 region 4 type 2" evidence="6">
    <location>
        <begin position="98"/>
        <end position="150"/>
    </location>
</feature>
<evidence type="ECO:0000259" key="5">
    <source>
        <dbReference type="Pfam" id="PF04542"/>
    </source>
</evidence>
<dbReference type="PANTHER" id="PTHR43133">
    <property type="entry name" value="RNA POLYMERASE ECF-TYPE SIGMA FACTO"/>
    <property type="match status" value="1"/>
</dbReference>
<reference evidence="7 9" key="1">
    <citation type="submission" date="2015-10" db="EMBL/GenBank/DDBJ databases">
        <title>Pseudomonas putida clinical strains.</title>
        <authorList>
            <person name="Molina L."/>
            <person name="Udaondo Z."/>
        </authorList>
    </citation>
    <scope>NUCLEOTIDE SEQUENCE [LARGE SCALE GENOMIC DNA]</scope>
    <source>
        <strain evidence="7 9">HB13667</strain>
    </source>
</reference>
<dbReference type="SUPFAM" id="SSF88946">
    <property type="entry name" value="Sigma2 domain of RNA polymerase sigma factors"/>
    <property type="match status" value="1"/>
</dbReference>
<evidence type="ECO:0000256" key="3">
    <source>
        <dbReference type="ARBA" id="ARBA00023082"/>
    </source>
</evidence>
<dbReference type="PANTHER" id="PTHR43133:SF63">
    <property type="entry name" value="RNA POLYMERASE SIGMA FACTOR FECI-RELATED"/>
    <property type="match status" value="1"/>
</dbReference>
<comment type="similarity">
    <text evidence="1">Belongs to the sigma-70 factor family. ECF subfamily.</text>
</comment>
<dbReference type="GO" id="GO:0003677">
    <property type="term" value="F:DNA binding"/>
    <property type="evidence" value="ECO:0007669"/>
    <property type="project" value="InterPro"/>
</dbReference>
<dbReference type="EMBL" id="LKKS01000011">
    <property type="protein sequence ID" value="KPM68649.1"/>
    <property type="molecule type" value="Genomic_DNA"/>
</dbReference>
<evidence type="ECO:0000256" key="2">
    <source>
        <dbReference type="ARBA" id="ARBA00023015"/>
    </source>
</evidence>
<evidence type="ECO:0000256" key="1">
    <source>
        <dbReference type="ARBA" id="ARBA00010641"/>
    </source>
</evidence>
<evidence type="ECO:0000313" key="8">
    <source>
        <dbReference type="EMBL" id="RNF90122.1"/>
    </source>
</evidence>
<reference evidence="8 10" key="2">
    <citation type="submission" date="2018-10" db="EMBL/GenBank/DDBJ databases">
        <title>An outbreak of IMP-63 producing strain in France.</title>
        <authorList>
            <person name="Bour M."/>
            <person name="Liapis E."/>
            <person name="Plesiat P."/>
        </authorList>
    </citation>
    <scope>NUCLEOTIDE SEQUENCE [LARGE SCALE GENOMIC DNA]</scope>
    <source>
        <strain evidence="8 10">12917</strain>
    </source>
</reference>
<dbReference type="Pfam" id="PF08281">
    <property type="entry name" value="Sigma70_r4_2"/>
    <property type="match status" value="1"/>
</dbReference>
<proteinExistence type="inferred from homology"/>
<dbReference type="Pfam" id="PF04542">
    <property type="entry name" value="Sigma70_r2"/>
    <property type="match status" value="1"/>
</dbReference>
<dbReference type="Gene3D" id="1.10.1740.10">
    <property type="match status" value="1"/>
</dbReference>
<comment type="caution">
    <text evidence="7">The sequence shown here is derived from an EMBL/GenBank/DDBJ whole genome shotgun (WGS) entry which is preliminary data.</text>
</comment>
<protein>
    <submittedName>
        <fullName evidence="7">RNA polymerase subunit sigma</fullName>
    </submittedName>
    <submittedName>
        <fullName evidence="8">Sigma-70 family RNA polymerase sigma factor</fullName>
    </submittedName>
</protein>
<dbReference type="SUPFAM" id="SSF88659">
    <property type="entry name" value="Sigma3 and sigma4 domains of RNA polymerase sigma factors"/>
    <property type="match status" value="1"/>
</dbReference>
<accession>A0A0P7D2U5</accession>
<dbReference type="Gene3D" id="1.10.10.10">
    <property type="entry name" value="Winged helix-like DNA-binding domain superfamily/Winged helix DNA-binding domain"/>
    <property type="match status" value="1"/>
</dbReference>
<keyword evidence="3" id="KW-0731">Sigma factor</keyword>
<evidence type="ECO:0000256" key="4">
    <source>
        <dbReference type="ARBA" id="ARBA00023163"/>
    </source>
</evidence>
<dbReference type="EMBL" id="RJAI01000024">
    <property type="protein sequence ID" value="RNF90122.1"/>
    <property type="molecule type" value="Genomic_DNA"/>
</dbReference>
<evidence type="ECO:0000313" key="7">
    <source>
        <dbReference type="EMBL" id="KPM68649.1"/>
    </source>
</evidence>
<dbReference type="InterPro" id="IPR014284">
    <property type="entry name" value="RNA_pol_sigma-70_dom"/>
</dbReference>
<dbReference type="NCBIfam" id="NF009179">
    <property type="entry name" value="PRK12527.1"/>
    <property type="match status" value="1"/>
</dbReference>
<gene>
    <name evidence="8" type="ORF">EFK07_10465</name>
    <name evidence="7" type="ORF">HB13667_01200</name>
</gene>
<evidence type="ECO:0000313" key="10">
    <source>
        <dbReference type="Proteomes" id="UP000278162"/>
    </source>
</evidence>
<keyword evidence="4" id="KW-0804">Transcription</keyword>
<dbReference type="Proteomes" id="UP000278162">
    <property type="component" value="Unassembled WGS sequence"/>
</dbReference>
<evidence type="ECO:0000313" key="9">
    <source>
        <dbReference type="Proteomes" id="UP000050437"/>
    </source>
</evidence>
<dbReference type="InterPro" id="IPR039425">
    <property type="entry name" value="RNA_pol_sigma-70-like"/>
</dbReference>
<organism evidence="7 9">
    <name type="scientific">Pseudomonas putida</name>
    <name type="common">Arthrobacter siderocapsulatus</name>
    <dbReference type="NCBI Taxonomy" id="303"/>
    <lineage>
        <taxon>Bacteria</taxon>
        <taxon>Pseudomonadati</taxon>
        <taxon>Pseudomonadota</taxon>
        <taxon>Gammaproteobacteria</taxon>
        <taxon>Pseudomonadales</taxon>
        <taxon>Pseudomonadaceae</taxon>
        <taxon>Pseudomonas</taxon>
    </lineage>
</organism>
<dbReference type="InterPro" id="IPR007627">
    <property type="entry name" value="RNA_pol_sigma70_r2"/>
</dbReference>
<dbReference type="CDD" id="cd06171">
    <property type="entry name" value="Sigma70_r4"/>
    <property type="match status" value="1"/>
</dbReference>
<dbReference type="InterPro" id="IPR013325">
    <property type="entry name" value="RNA_pol_sigma_r2"/>
</dbReference>
<dbReference type="NCBIfam" id="TIGR02937">
    <property type="entry name" value="sigma70-ECF"/>
    <property type="match status" value="1"/>
</dbReference>
<keyword evidence="2" id="KW-0805">Transcription regulation</keyword>
<dbReference type="RefSeq" id="WP_054571917.1">
    <property type="nucleotide sequence ID" value="NZ_LKKS01000011.1"/>
</dbReference>
<dbReference type="AlphaFoldDB" id="A0A0P7D2U5"/>
<dbReference type="Proteomes" id="UP000050437">
    <property type="component" value="Unassembled WGS sequence"/>
</dbReference>
<name>A0A0P7D2U5_PSEPU</name>
<feature type="domain" description="RNA polymerase sigma-70 region 2" evidence="5">
    <location>
        <begin position="2"/>
        <end position="65"/>
    </location>
</feature>
<dbReference type="InterPro" id="IPR036388">
    <property type="entry name" value="WH-like_DNA-bd_sf"/>
</dbReference>
<dbReference type="GO" id="GO:0016987">
    <property type="term" value="F:sigma factor activity"/>
    <property type="evidence" value="ECO:0007669"/>
    <property type="project" value="UniProtKB-KW"/>
</dbReference>
<evidence type="ECO:0000259" key="6">
    <source>
        <dbReference type="Pfam" id="PF08281"/>
    </source>
</evidence>
<dbReference type="InterPro" id="IPR013249">
    <property type="entry name" value="RNA_pol_sigma70_r4_t2"/>
</dbReference>
<dbReference type="InterPro" id="IPR013324">
    <property type="entry name" value="RNA_pol_sigma_r3/r4-like"/>
</dbReference>
<dbReference type="GO" id="GO:0006352">
    <property type="term" value="P:DNA-templated transcription initiation"/>
    <property type="evidence" value="ECO:0007669"/>
    <property type="project" value="InterPro"/>
</dbReference>
<sequence>MLDSYYRELVKYLTSTLGDRHLASDVAHDAYLRVLERARQAAIEQPRAFLYRTAINLSIDEHRRKLVRRSEPLEVLEQEEGPRVHSPQATLYQKQRLDMVERALDELPAACRDAFLLRKIEGLAHQEIAERLGISRGMVEKHIVNAMKHCKVRIQEWGG</sequence>